<dbReference type="InterPro" id="IPR003203">
    <property type="entry name" value="CobU/CobP"/>
</dbReference>
<comment type="function">
    <text evidence="4">Catalyzes ATP-dependent phosphorylation of adenosylcobinamide and addition of GMP to adenosylcobinamide phosphate.</text>
</comment>
<evidence type="ECO:0000256" key="5">
    <source>
        <dbReference type="ARBA" id="ARBA00004692"/>
    </source>
</evidence>
<dbReference type="UniPathway" id="UPA00148">
    <property type="reaction ID" value="UER00236"/>
</dbReference>
<dbReference type="EMBL" id="LGUF01000007">
    <property type="protein sequence ID" value="KON85712.1"/>
    <property type="molecule type" value="Genomic_DNA"/>
</dbReference>
<dbReference type="GO" id="GO:0005525">
    <property type="term" value="F:GTP binding"/>
    <property type="evidence" value="ECO:0007669"/>
    <property type="project" value="UniProtKB-KW"/>
</dbReference>
<comment type="caution">
    <text evidence="20">The sequence shown here is derived from an EMBL/GenBank/DDBJ whole genome shotgun (WGS) entry which is preliminary data.</text>
</comment>
<comment type="pathway">
    <text evidence="5">Cofactor biosynthesis; adenosylcobalamin biosynthesis; adenosylcobalamin from cob(II)yrinate a,c-diamide: step 6/7.</text>
</comment>
<evidence type="ECO:0000256" key="10">
    <source>
        <dbReference type="ARBA" id="ARBA00022573"/>
    </source>
</evidence>
<reference evidence="21" key="1">
    <citation type="submission" date="2015-07" db="EMBL/GenBank/DDBJ databases">
        <title>Fjat-10036 dsm4.</title>
        <authorList>
            <person name="Liu B."/>
            <person name="Wang J."/>
            <person name="Zhu Y."/>
            <person name="Liu G."/>
            <person name="Chen Q."/>
            <person name="Chen Z."/>
            <person name="Lan J."/>
            <person name="Che J."/>
            <person name="Ge C."/>
            <person name="Shi H."/>
            <person name="Pan Z."/>
            <person name="Liu X."/>
        </authorList>
    </citation>
    <scope>NUCLEOTIDE SEQUENCE [LARGE SCALE GENOMIC DNA]</scope>
    <source>
        <strain evidence="21">DSM 4</strain>
    </source>
</reference>
<evidence type="ECO:0000313" key="21">
    <source>
        <dbReference type="Proteomes" id="UP000037109"/>
    </source>
</evidence>
<dbReference type="RefSeq" id="WP_053433107.1">
    <property type="nucleotide sequence ID" value="NZ_LGUF01000007.1"/>
</dbReference>
<dbReference type="EC" id="2.7.7.62" evidence="9"/>
<sequence length="191" mass="21448">MAEGSLIFISGGVRSGKSSFAERTAAELAKKTDGKLHYIASGKAYDPEMEARIQRHQDDREESGLSWTTWEQPSALEEISGSFNYQDIILFDCLTTLLNNELFRAEDGWKNRGFQDKLSSDILRAISEFRQRCRSLIVVSNEVLNEPIGENELVFAYAKILGTLHRNIIEMADEAYLVEAGIPIQMKGEPA</sequence>
<dbReference type="SUPFAM" id="SSF52540">
    <property type="entry name" value="P-loop containing nucleoside triphosphate hydrolases"/>
    <property type="match status" value="1"/>
</dbReference>
<keyword evidence="10" id="KW-0169">Cobalamin biosynthesis</keyword>
<keyword evidence="13 20" id="KW-0418">Kinase</keyword>
<evidence type="ECO:0000256" key="16">
    <source>
        <dbReference type="ARBA" id="ARBA00029570"/>
    </source>
</evidence>
<evidence type="ECO:0000256" key="12">
    <source>
        <dbReference type="ARBA" id="ARBA00022741"/>
    </source>
</evidence>
<dbReference type="EC" id="2.7.1.156" evidence="8"/>
<feature type="active site" description="GMP-histidine intermediate" evidence="18">
    <location>
        <position position="56"/>
    </location>
</feature>
<dbReference type="STRING" id="1459.AF332_01950"/>
<name>A0A0M0G846_SPOGL</name>
<comment type="catalytic activity">
    <reaction evidence="2">
        <text>adenosylcob(III)inamide phosphate + GTP + H(+) = adenosylcob(III)inamide-GDP + diphosphate</text>
        <dbReference type="Rhea" id="RHEA:22712"/>
        <dbReference type="ChEBI" id="CHEBI:15378"/>
        <dbReference type="ChEBI" id="CHEBI:33019"/>
        <dbReference type="ChEBI" id="CHEBI:37565"/>
        <dbReference type="ChEBI" id="CHEBI:58502"/>
        <dbReference type="ChEBI" id="CHEBI:60487"/>
        <dbReference type="EC" id="2.7.7.62"/>
    </reaction>
</comment>
<dbReference type="PIRSF" id="PIRSF006135">
    <property type="entry name" value="CobU"/>
    <property type="match status" value="1"/>
</dbReference>
<dbReference type="GO" id="GO:0043752">
    <property type="term" value="F:adenosylcobinamide kinase activity"/>
    <property type="evidence" value="ECO:0007669"/>
    <property type="project" value="UniProtKB-EC"/>
</dbReference>
<comment type="catalytic activity">
    <reaction evidence="1">
        <text>adenosylcob(III)inamide + ATP = adenosylcob(III)inamide phosphate + ADP + H(+)</text>
        <dbReference type="Rhea" id="RHEA:15769"/>
        <dbReference type="ChEBI" id="CHEBI:2480"/>
        <dbReference type="ChEBI" id="CHEBI:15378"/>
        <dbReference type="ChEBI" id="CHEBI:30616"/>
        <dbReference type="ChEBI" id="CHEBI:58502"/>
        <dbReference type="ChEBI" id="CHEBI:456216"/>
        <dbReference type="EC" id="2.7.1.156"/>
    </reaction>
</comment>
<comment type="pathway">
    <text evidence="6">Cofactor biosynthesis; adenosylcobalamin biosynthesis; adenosylcobalamin from cob(II)yrinate a,c-diamide: step 5/7.</text>
</comment>
<dbReference type="PANTHER" id="PTHR34848">
    <property type="match status" value="1"/>
</dbReference>
<proteinExistence type="inferred from homology"/>
<gene>
    <name evidence="20" type="ORF">AF332_01950</name>
</gene>
<dbReference type="OrthoDB" id="9799422at2"/>
<evidence type="ECO:0000256" key="17">
    <source>
        <dbReference type="ARBA" id="ARBA00030571"/>
    </source>
</evidence>
<dbReference type="GO" id="GO:0005524">
    <property type="term" value="F:ATP binding"/>
    <property type="evidence" value="ECO:0007669"/>
    <property type="project" value="UniProtKB-KW"/>
</dbReference>
<evidence type="ECO:0000256" key="14">
    <source>
        <dbReference type="ARBA" id="ARBA00022840"/>
    </source>
</evidence>
<comment type="similarity">
    <text evidence="7">Belongs to the CobU/CobP family.</text>
</comment>
<feature type="binding site" evidence="19">
    <location>
        <begin position="40"/>
        <end position="42"/>
    </location>
    <ligand>
        <name>GTP</name>
        <dbReference type="ChEBI" id="CHEBI:37565"/>
    </ligand>
</feature>
<evidence type="ECO:0000256" key="2">
    <source>
        <dbReference type="ARBA" id="ARBA00000711"/>
    </source>
</evidence>
<dbReference type="Proteomes" id="UP000037109">
    <property type="component" value="Unassembled WGS sequence"/>
</dbReference>
<dbReference type="CDD" id="cd00544">
    <property type="entry name" value="CobU"/>
    <property type="match status" value="1"/>
</dbReference>
<feature type="binding site" evidence="19">
    <location>
        <position position="92"/>
    </location>
    <ligand>
        <name>GTP</name>
        <dbReference type="ChEBI" id="CHEBI:37565"/>
    </ligand>
</feature>
<dbReference type="Gene3D" id="3.40.50.300">
    <property type="entry name" value="P-loop containing nucleotide triphosphate hydrolases"/>
    <property type="match status" value="1"/>
</dbReference>
<organism evidence="20 21">
    <name type="scientific">Sporosarcina globispora</name>
    <name type="common">Bacillus globisporus</name>
    <dbReference type="NCBI Taxonomy" id="1459"/>
    <lineage>
        <taxon>Bacteria</taxon>
        <taxon>Bacillati</taxon>
        <taxon>Bacillota</taxon>
        <taxon>Bacilli</taxon>
        <taxon>Bacillales</taxon>
        <taxon>Caryophanaceae</taxon>
        <taxon>Sporosarcina</taxon>
    </lineage>
</organism>
<dbReference type="PATRIC" id="fig|1459.3.peg.416"/>
<evidence type="ECO:0000256" key="9">
    <source>
        <dbReference type="ARBA" id="ARBA00012523"/>
    </source>
</evidence>
<evidence type="ECO:0000256" key="3">
    <source>
        <dbReference type="ARBA" id="ARBA00001522"/>
    </source>
</evidence>
<accession>A0A0M0G846</accession>
<dbReference type="GO" id="GO:0009236">
    <property type="term" value="P:cobalamin biosynthetic process"/>
    <property type="evidence" value="ECO:0007669"/>
    <property type="project" value="UniProtKB-UniPathway"/>
</dbReference>
<evidence type="ECO:0000256" key="7">
    <source>
        <dbReference type="ARBA" id="ARBA00007490"/>
    </source>
</evidence>
<feature type="binding site" evidence="19">
    <location>
        <position position="71"/>
    </location>
    <ligand>
        <name>GTP</name>
        <dbReference type="ChEBI" id="CHEBI:37565"/>
    </ligand>
</feature>
<comment type="catalytic activity">
    <reaction evidence="3">
        <text>adenosylcob(III)inamide + GTP = adenosylcob(III)inamide phosphate + GDP + H(+)</text>
        <dbReference type="Rhea" id="RHEA:15765"/>
        <dbReference type="ChEBI" id="CHEBI:2480"/>
        <dbReference type="ChEBI" id="CHEBI:15378"/>
        <dbReference type="ChEBI" id="CHEBI:37565"/>
        <dbReference type="ChEBI" id="CHEBI:58189"/>
        <dbReference type="ChEBI" id="CHEBI:58502"/>
        <dbReference type="EC" id="2.7.1.156"/>
    </reaction>
</comment>
<keyword evidence="15 19" id="KW-0342">GTP-binding</keyword>
<evidence type="ECO:0000256" key="6">
    <source>
        <dbReference type="ARBA" id="ARBA00005159"/>
    </source>
</evidence>
<keyword evidence="14" id="KW-0067">ATP-binding</keyword>
<evidence type="ECO:0000256" key="1">
    <source>
        <dbReference type="ARBA" id="ARBA00000312"/>
    </source>
</evidence>
<evidence type="ECO:0000256" key="15">
    <source>
        <dbReference type="ARBA" id="ARBA00023134"/>
    </source>
</evidence>
<evidence type="ECO:0000256" key="19">
    <source>
        <dbReference type="PIRSR" id="PIRSR006135-2"/>
    </source>
</evidence>
<evidence type="ECO:0000256" key="4">
    <source>
        <dbReference type="ARBA" id="ARBA00003889"/>
    </source>
</evidence>
<dbReference type="GO" id="GO:0008820">
    <property type="term" value="F:cobinamide phosphate guanylyltransferase activity"/>
    <property type="evidence" value="ECO:0007669"/>
    <property type="project" value="UniProtKB-EC"/>
</dbReference>
<dbReference type="InterPro" id="IPR027417">
    <property type="entry name" value="P-loop_NTPase"/>
</dbReference>
<dbReference type="AlphaFoldDB" id="A0A0M0G846"/>
<evidence type="ECO:0000313" key="20">
    <source>
        <dbReference type="EMBL" id="KON85712.1"/>
    </source>
</evidence>
<evidence type="ECO:0000256" key="11">
    <source>
        <dbReference type="ARBA" id="ARBA00022679"/>
    </source>
</evidence>
<dbReference type="Pfam" id="PF02283">
    <property type="entry name" value="CobU"/>
    <property type="match status" value="1"/>
</dbReference>
<evidence type="ECO:0000256" key="13">
    <source>
        <dbReference type="ARBA" id="ARBA00022777"/>
    </source>
</evidence>
<evidence type="ECO:0000256" key="8">
    <source>
        <dbReference type="ARBA" id="ARBA00012016"/>
    </source>
</evidence>
<keyword evidence="11" id="KW-0808">Transferase</keyword>
<dbReference type="PANTHER" id="PTHR34848:SF1">
    <property type="entry name" value="BIFUNCTIONAL ADENOSYLCOBALAMIN BIOSYNTHESIS PROTEIN COBU"/>
    <property type="match status" value="1"/>
</dbReference>
<keyword evidence="21" id="KW-1185">Reference proteome</keyword>
<feature type="binding site" evidence="19">
    <location>
        <begin position="11"/>
        <end position="18"/>
    </location>
    <ligand>
        <name>GTP</name>
        <dbReference type="ChEBI" id="CHEBI:37565"/>
    </ligand>
</feature>
<protein>
    <recommendedName>
        <fullName evidence="16">Adenosylcobinamide kinase</fullName>
        <ecNumber evidence="8">2.7.1.156</ecNumber>
        <ecNumber evidence="9">2.7.7.62</ecNumber>
    </recommendedName>
    <alternativeName>
        <fullName evidence="17">Adenosylcobinamide-phosphate guanylyltransferase</fullName>
    </alternativeName>
</protein>
<keyword evidence="12 19" id="KW-0547">Nucleotide-binding</keyword>
<evidence type="ECO:0000256" key="18">
    <source>
        <dbReference type="PIRSR" id="PIRSR006135-1"/>
    </source>
</evidence>